<evidence type="ECO:0000313" key="13">
    <source>
        <dbReference type="EMBL" id="OQR41125.1"/>
    </source>
</evidence>
<feature type="active site" description="Proton acceptor" evidence="10">
    <location>
        <position position="145"/>
    </location>
</feature>
<feature type="binding site" evidence="12">
    <location>
        <begin position="18"/>
        <end position="19"/>
    </location>
    <ligand>
        <name>NAD(+)</name>
        <dbReference type="ChEBI" id="CHEBI:57540"/>
    </ligand>
</feature>
<name>A0A1V9VAS0_9BACT</name>
<dbReference type="InterPro" id="IPR036291">
    <property type="entry name" value="NAD(P)-bd_dom_sf"/>
</dbReference>
<evidence type="ECO:0000256" key="1">
    <source>
        <dbReference type="ARBA" id="ARBA00005194"/>
    </source>
</evidence>
<feature type="binding site" evidence="12">
    <location>
        <begin position="191"/>
        <end position="195"/>
    </location>
    <ligand>
        <name>NAD(+)</name>
        <dbReference type="ChEBI" id="CHEBI:57540"/>
    </ligand>
</feature>
<evidence type="ECO:0000256" key="5">
    <source>
        <dbReference type="ARBA" id="ARBA00023002"/>
    </source>
</evidence>
<keyword evidence="3 9" id="KW-0444">Lipid biosynthesis</keyword>
<dbReference type="AlphaFoldDB" id="A0A1V9VAS0"/>
<proteinExistence type="inferred from homology"/>
<feature type="binding site" evidence="11">
    <location>
        <position position="95"/>
    </location>
    <ligand>
        <name>substrate</name>
    </ligand>
</feature>
<dbReference type="FunFam" id="1.10.8.400:FF:000001">
    <property type="entry name" value="Enoyl-[acyl-carrier-protein] reductase [NADH]"/>
    <property type="match status" value="1"/>
</dbReference>
<dbReference type="CDD" id="cd05372">
    <property type="entry name" value="ENR_SDR"/>
    <property type="match status" value="1"/>
</dbReference>
<dbReference type="PIRSF" id="PIRSF000094">
    <property type="entry name" value="Enoyl-ACP_rdct"/>
    <property type="match status" value="1"/>
</dbReference>
<dbReference type="FunFam" id="3.40.50.720:FF:000054">
    <property type="entry name" value="Enoyl-[acyl-carrier-protein] reductase [NADH]"/>
    <property type="match status" value="1"/>
</dbReference>
<dbReference type="Proteomes" id="UP000192599">
    <property type="component" value="Unassembled WGS sequence"/>
</dbReference>
<keyword evidence="4" id="KW-0276">Fatty acid metabolism</keyword>
<feature type="binding site" evidence="12">
    <location>
        <begin position="64"/>
        <end position="65"/>
    </location>
    <ligand>
        <name>NAD(+)</name>
        <dbReference type="ChEBI" id="CHEBI:57540"/>
    </ligand>
</feature>
<feature type="binding site" evidence="12">
    <location>
        <position position="92"/>
    </location>
    <ligand>
        <name>NAD(+)</name>
        <dbReference type="ChEBI" id="CHEBI:57540"/>
    </ligand>
</feature>
<dbReference type="InterPro" id="IPR002347">
    <property type="entry name" value="SDR_fam"/>
</dbReference>
<evidence type="ECO:0000256" key="4">
    <source>
        <dbReference type="ARBA" id="ARBA00022832"/>
    </source>
</evidence>
<accession>A0A1V9VAS0</accession>
<dbReference type="Gene3D" id="3.40.50.720">
    <property type="entry name" value="NAD(P)-binding Rossmann-like Domain"/>
    <property type="match status" value="1"/>
</dbReference>
<dbReference type="PANTHER" id="PTHR43159">
    <property type="entry name" value="ENOYL-[ACYL-CARRIER-PROTEIN] REDUCTASE"/>
    <property type="match status" value="1"/>
</dbReference>
<evidence type="ECO:0000256" key="7">
    <source>
        <dbReference type="ARBA" id="ARBA00023098"/>
    </source>
</evidence>
<dbReference type="GO" id="GO:0004318">
    <property type="term" value="F:enoyl-[acyl-carrier-protein] reductase (NADH) activity"/>
    <property type="evidence" value="ECO:0007669"/>
    <property type="project" value="UniProtKB-EC"/>
</dbReference>
<feature type="binding site" evidence="12">
    <location>
        <position position="162"/>
    </location>
    <ligand>
        <name>NAD(+)</name>
        <dbReference type="ChEBI" id="CHEBI:57540"/>
    </ligand>
</feature>
<evidence type="ECO:0000256" key="8">
    <source>
        <dbReference type="ARBA" id="ARBA00023160"/>
    </source>
</evidence>
<comment type="caution">
    <text evidence="13">The sequence shown here is derived from an EMBL/GenBank/DDBJ whole genome shotgun (WGS) entry which is preliminary data.</text>
</comment>
<evidence type="ECO:0000256" key="12">
    <source>
        <dbReference type="PIRSR" id="PIRSR000094-3"/>
    </source>
</evidence>
<dbReference type="Gene3D" id="1.10.8.400">
    <property type="entry name" value="Enoyl acyl carrier protein reductase"/>
    <property type="match status" value="1"/>
</dbReference>
<comment type="catalytic activity">
    <reaction evidence="9">
        <text>a 2,3-saturated acyl-[ACP] + NAD(+) = a (2E)-enoyl-[ACP] + NADH + H(+)</text>
        <dbReference type="Rhea" id="RHEA:10240"/>
        <dbReference type="Rhea" id="RHEA-COMP:9925"/>
        <dbReference type="Rhea" id="RHEA-COMP:9926"/>
        <dbReference type="ChEBI" id="CHEBI:15378"/>
        <dbReference type="ChEBI" id="CHEBI:57540"/>
        <dbReference type="ChEBI" id="CHEBI:57945"/>
        <dbReference type="ChEBI" id="CHEBI:78784"/>
        <dbReference type="ChEBI" id="CHEBI:78785"/>
        <dbReference type="EC" id="1.3.1.9"/>
    </reaction>
</comment>
<reference evidence="13 14" key="1">
    <citation type="submission" date="2017-04" db="EMBL/GenBank/DDBJ databases">
        <title>Accumulation and expression of multiple antibiotic resistance genes in Arcobacter cryaerophilus that thrives in sewage.</title>
        <authorList>
            <person name="Millar J.A."/>
            <person name="Raghavan R."/>
        </authorList>
    </citation>
    <scope>NUCLEOTIDE SEQUENCE [LARGE SCALE GENOMIC DNA]</scope>
    <source>
        <strain evidence="13 14">AZT-1</strain>
    </source>
</reference>
<dbReference type="PANTHER" id="PTHR43159:SF2">
    <property type="entry name" value="ENOYL-[ACYL-CARRIER-PROTEIN] REDUCTASE [NADH], CHLOROPLASTIC"/>
    <property type="match status" value="1"/>
</dbReference>
<keyword evidence="8 9" id="KW-0275">Fatty acid biosynthesis</keyword>
<keyword evidence="7" id="KW-0443">Lipid metabolism</keyword>
<evidence type="ECO:0000256" key="3">
    <source>
        <dbReference type="ARBA" id="ARBA00022516"/>
    </source>
</evidence>
<feature type="binding site" evidence="12">
    <location>
        <position position="12"/>
    </location>
    <ligand>
        <name>NAD(+)</name>
        <dbReference type="ChEBI" id="CHEBI:57540"/>
    </ligand>
</feature>
<organism evidence="13 14">
    <name type="scientific">Aliarcobacter cryaerophilus</name>
    <dbReference type="NCBI Taxonomy" id="28198"/>
    <lineage>
        <taxon>Bacteria</taxon>
        <taxon>Pseudomonadati</taxon>
        <taxon>Campylobacterota</taxon>
        <taxon>Epsilonproteobacteria</taxon>
        <taxon>Campylobacterales</taxon>
        <taxon>Arcobacteraceae</taxon>
        <taxon>Aliarcobacter</taxon>
    </lineage>
</organism>
<dbReference type="SUPFAM" id="SSF51735">
    <property type="entry name" value="NAD(P)-binding Rossmann-fold domains"/>
    <property type="match status" value="1"/>
</dbReference>
<dbReference type="EC" id="1.3.1.9" evidence="9"/>
<keyword evidence="5 9" id="KW-0560">Oxidoreductase</keyword>
<dbReference type="EMBL" id="LNTC01000103">
    <property type="protein sequence ID" value="OQR41125.1"/>
    <property type="molecule type" value="Genomic_DNA"/>
</dbReference>
<feature type="active site" description="Proton acceptor" evidence="10">
    <location>
        <position position="155"/>
    </location>
</feature>
<dbReference type="PRINTS" id="PR00081">
    <property type="entry name" value="GDHRDH"/>
</dbReference>
<dbReference type="InterPro" id="IPR014358">
    <property type="entry name" value="Enoyl-ACP_Rdtase_NADH"/>
</dbReference>
<evidence type="ECO:0000256" key="9">
    <source>
        <dbReference type="PIRNR" id="PIRNR000094"/>
    </source>
</evidence>
<dbReference type="Pfam" id="PF13561">
    <property type="entry name" value="adh_short_C2"/>
    <property type="match status" value="1"/>
</dbReference>
<evidence type="ECO:0000256" key="6">
    <source>
        <dbReference type="ARBA" id="ARBA00023027"/>
    </source>
</evidence>
<evidence type="ECO:0000313" key="14">
    <source>
        <dbReference type="Proteomes" id="UP000192599"/>
    </source>
</evidence>
<evidence type="ECO:0000256" key="11">
    <source>
        <dbReference type="PIRSR" id="PIRSR000094-2"/>
    </source>
</evidence>
<keyword evidence="6 9" id="KW-0520">NAD</keyword>
<evidence type="ECO:0000256" key="10">
    <source>
        <dbReference type="PIRSR" id="PIRSR000094-1"/>
    </source>
</evidence>
<dbReference type="GO" id="GO:0006633">
    <property type="term" value="P:fatty acid biosynthetic process"/>
    <property type="evidence" value="ECO:0007669"/>
    <property type="project" value="UniProtKB-UniPathway"/>
</dbReference>
<comment type="pathway">
    <text evidence="1">Lipid metabolism; fatty acid biosynthesis.</text>
</comment>
<protein>
    <recommendedName>
        <fullName evidence="9">Enoyl-[acyl-carrier-protein] reductase [NADH]</fullName>
        <ecNumber evidence="9">1.3.1.9</ecNumber>
    </recommendedName>
</protein>
<dbReference type="UniPathway" id="UPA00094"/>
<dbReference type="NCBIfam" id="NF006266">
    <property type="entry name" value="PRK08415.1"/>
    <property type="match status" value="1"/>
</dbReference>
<gene>
    <name evidence="13" type="ORF">AS859_07550</name>
</gene>
<sequence>MIMKGKKGVILGVANDKSIAYGIAKACAAQGAQIAFTYLNDALKKRVEPIAAEFGSSNLVYPCDVSKPEEIVALRESLKKDLGEIDFIVHSIAFAPKEGLSGRFHNISKEAFDIAMDVSVFSLIEVTRELKPLLSSNSSILTLTYYGGAKYIPNYNLMGVAKAALEMTTKYLAEDLGKDGTRVNAISAGPIKTLAAAGIGDFRFMLKWNEAHSPLKKNVSIDEVGNSGMYLLSDLSSAVTGEIHYVDSGFNIMGMPAVEFDEDGGKPKIAWNGTDNLFLYQNFKSKLFKV</sequence>
<evidence type="ECO:0000256" key="2">
    <source>
        <dbReference type="ARBA" id="ARBA00009233"/>
    </source>
</evidence>
<comment type="similarity">
    <text evidence="2 9">Belongs to the short-chain dehydrogenases/reductases (SDR) family. FabI subfamily.</text>
</comment>